<keyword evidence="1" id="KW-0812">Transmembrane</keyword>
<proteinExistence type="predicted"/>
<evidence type="ECO:0000313" key="3">
    <source>
        <dbReference type="Proteomes" id="UP001183388"/>
    </source>
</evidence>
<accession>A0ABU2LFS6</accession>
<dbReference type="EMBL" id="JAVREN010000072">
    <property type="protein sequence ID" value="MDT0310445.1"/>
    <property type="molecule type" value="Genomic_DNA"/>
</dbReference>
<evidence type="ECO:0000256" key="1">
    <source>
        <dbReference type="SAM" id="Phobius"/>
    </source>
</evidence>
<keyword evidence="3" id="KW-1185">Reference proteome</keyword>
<evidence type="ECO:0008006" key="4">
    <source>
        <dbReference type="Google" id="ProtNLM"/>
    </source>
</evidence>
<dbReference type="RefSeq" id="WP_311633413.1">
    <property type="nucleotide sequence ID" value="NZ_JAVREN010000072.1"/>
</dbReference>
<reference evidence="3" key="1">
    <citation type="submission" date="2023-07" db="EMBL/GenBank/DDBJ databases">
        <title>30 novel species of actinomycetes from the DSMZ collection.</title>
        <authorList>
            <person name="Nouioui I."/>
        </authorList>
    </citation>
    <scope>NUCLEOTIDE SEQUENCE [LARGE SCALE GENOMIC DNA]</scope>
    <source>
        <strain evidence="3">DSM 44917</strain>
    </source>
</reference>
<feature type="transmembrane region" description="Helical" evidence="1">
    <location>
        <begin position="160"/>
        <end position="182"/>
    </location>
</feature>
<feature type="transmembrane region" description="Helical" evidence="1">
    <location>
        <begin position="71"/>
        <end position="94"/>
    </location>
</feature>
<evidence type="ECO:0000313" key="2">
    <source>
        <dbReference type="EMBL" id="MDT0310445.1"/>
    </source>
</evidence>
<sequence length="418" mass="43800">MASFLTGLQSLVLFGAVSDYPPEVPNAYGTSVVITAATTMLGTGATVMVVQRLAEQRDARKAHDALSSIAATVLLATVLLIPLFAVVGVVVLFVDGSGLSSIAYWTQVPGMLTAPILALTSGLLVLEGKQGIQLRVAFENLLIIVAVTVLLPRLELPGGTMLAVMGLLGTALNFSALVRFWGRMGETKRQLRRAVHAGLLELRGSVRPALRQLPTLAAGTTDGLVMMSSYMVIALAASHSGPVAGAATATLISLARTLVIPMKQFGIAGGRLAKTATGPVDIDRRLRLFTGCVAGLLAPLGLVLILFPGVVAVFAGESLSHPDAETATRLLGVQFFLESVAGFGSSALKVLISPGASLRHLAAVMYLFTVPTIVLLSATGNLTLPLLWGTVLVGRTLFSSAVLWIYLRWRRSERSPAS</sequence>
<protein>
    <recommendedName>
        <fullName evidence="4">MATE family efflux transporter</fullName>
    </recommendedName>
</protein>
<gene>
    <name evidence="2" type="ORF">RM780_26365</name>
</gene>
<feature type="transmembrane region" description="Helical" evidence="1">
    <location>
        <begin position="138"/>
        <end position="154"/>
    </location>
</feature>
<feature type="transmembrane region" description="Helical" evidence="1">
    <location>
        <begin position="106"/>
        <end position="126"/>
    </location>
</feature>
<feature type="transmembrane region" description="Helical" evidence="1">
    <location>
        <begin position="288"/>
        <end position="315"/>
    </location>
</feature>
<feature type="transmembrane region" description="Helical" evidence="1">
    <location>
        <begin position="28"/>
        <end position="50"/>
    </location>
</feature>
<comment type="caution">
    <text evidence="2">The sequence shown here is derived from an EMBL/GenBank/DDBJ whole genome shotgun (WGS) entry which is preliminary data.</text>
</comment>
<dbReference type="Proteomes" id="UP001183388">
    <property type="component" value="Unassembled WGS sequence"/>
</dbReference>
<keyword evidence="1" id="KW-0472">Membrane</keyword>
<keyword evidence="1" id="KW-1133">Transmembrane helix</keyword>
<organism evidence="2 3">
    <name type="scientific">Streptomyces boetiae</name>
    <dbReference type="NCBI Taxonomy" id="3075541"/>
    <lineage>
        <taxon>Bacteria</taxon>
        <taxon>Bacillati</taxon>
        <taxon>Actinomycetota</taxon>
        <taxon>Actinomycetes</taxon>
        <taxon>Kitasatosporales</taxon>
        <taxon>Streptomycetaceae</taxon>
        <taxon>Streptomyces</taxon>
    </lineage>
</organism>
<feature type="transmembrane region" description="Helical" evidence="1">
    <location>
        <begin position="386"/>
        <end position="407"/>
    </location>
</feature>
<feature type="transmembrane region" description="Helical" evidence="1">
    <location>
        <begin position="361"/>
        <end position="380"/>
    </location>
</feature>
<feature type="transmembrane region" description="Helical" evidence="1">
    <location>
        <begin position="335"/>
        <end position="352"/>
    </location>
</feature>
<name>A0ABU2LFS6_9ACTN</name>